<organism evidence="8 9">
    <name type="scientific">Xylanibacter caecicola</name>
    <dbReference type="NCBI Taxonomy" id="2736294"/>
    <lineage>
        <taxon>Bacteria</taxon>
        <taxon>Pseudomonadati</taxon>
        <taxon>Bacteroidota</taxon>
        <taxon>Bacteroidia</taxon>
        <taxon>Bacteroidales</taxon>
        <taxon>Prevotellaceae</taxon>
        <taxon>Xylanibacter</taxon>
    </lineage>
</organism>
<evidence type="ECO:0000256" key="1">
    <source>
        <dbReference type="ARBA" id="ARBA00004533"/>
    </source>
</evidence>
<dbReference type="PANTHER" id="PTHR30606">
    <property type="entry name" value="LIPID A BIOSYNTHESIS LAUROYL ACYLTRANSFERASE"/>
    <property type="match status" value="1"/>
</dbReference>
<keyword evidence="4" id="KW-0808">Transferase</keyword>
<proteinExistence type="predicted"/>
<keyword evidence="7" id="KW-0812">Transmembrane</keyword>
<evidence type="ECO:0000313" key="8">
    <source>
        <dbReference type="EMBL" id="NPE24520.1"/>
    </source>
</evidence>
<evidence type="ECO:0000256" key="3">
    <source>
        <dbReference type="ARBA" id="ARBA00022519"/>
    </source>
</evidence>
<comment type="subcellular location">
    <subcellularLocation>
        <location evidence="1">Cell inner membrane</location>
    </subcellularLocation>
</comment>
<dbReference type="Pfam" id="PF03279">
    <property type="entry name" value="Lip_A_acyltrans"/>
    <property type="match status" value="1"/>
</dbReference>
<accession>A0ABX2B1F7</accession>
<keyword evidence="9" id="KW-1185">Reference proteome</keyword>
<keyword evidence="6" id="KW-0012">Acyltransferase</keyword>
<dbReference type="CDD" id="cd07984">
    <property type="entry name" value="LPLAT_LABLAT-like"/>
    <property type="match status" value="1"/>
</dbReference>
<evidence type="ECO:0000256" key="4">
    <source>
        <dbReference type="ARBA" id="ARBA00022679"/>
    </source>
</evidence>
<comment type="caution">
    <text evidence="8">The sequence shown here is derived from an EMBL/GenBank/DDBJ whole genome shotgun (WGS) entry which is preliminary data.</text>
</comment>
<dbReference type="Proteomes" id="UP000820977">
    <property type="component" value="Unassembled WGS sequence"/>
</dbReference>
<dbReference type="InterPro" id="IPR004960">
    <property type="entry name" value="LipA_acyltrans"/>
</dbReference>
<evidence type="ECO:0000256" key="2">
    <source>
        <dbReference type="ARBA" id="ARBA00022475"/>
    </source>
</evidence>
<evidence type="ECO:0000313" key="9">
    <source>
        <dbReference type="Proteomes" id="UP000820977"/>
    </source>
</evidence>
<sequence length="313" mass="37611">MKKVLNNILYGVTYIMFYALSLLPFRALYIISDFMYILIYMLVGYRKKVVRKNIATSFPEKSSKELACIERRFYHWFCDYFVETIKLLSISPQQMSRHIEFRNVEELEQCFDKGQSCAAILGHYCNWEWLSGVGIAYTRHKDAVSGLIYHPLYSDVFNRLFISLRSHLGGVCIPKNEILRYLLRYRQEQRHSLFGYISDQVPKWENIHLWLDFLNHDTPVFTGGERIMKKMNDAVFYVDMERTRRGHYVCTFRLITKEPDSLSKYEITRTFFRMLEQSVRRDPSCYLWTHNRWKRTHEEYDSRVARGEIKIRT</sequence>
<keyword evidence="2" id="KW-1003">Cell membrane</keyword>
<gene>
    <name evidence="8" type="ORF">HPS54_03115</name>
</gene>
<evidence type="ECO:0000256" key="7">
    <source>
        <dbReference type="SAM" id="Phobius"/>
    </source>
</evidence>
<name>A0ABX2B1F7_9BACT</name>
<reference evidence="8 9" key="1">
    <citation type="submission" date="2020-05" db="EMBL/GenBank/DDBJ databases">
        <title>Distinct polysaccharide utilization as determinants for interspecies competition between intestinal Prevotella spp.</title>
        <authorList>
            <person name="Galvez E.J.C."/>
            <person name="Iljazovic A."/>
            <person name="Strowig T."/>
        </authorList>
    </citation>
    <scope>NUCLEOTIDE SEQUENCE [LARGE SCALE GENOMIC DNA]</scope>
    <source>
        <strain evidence="8 9">PCHR</strain>
    </source>
</reference>
<dbReference type="PANTHER" id="PTHR30606:SF10">
    <property type="entry name" value="PHOSPHATIDYLINOSITOL MANNOSIDE ACYLTRANSFERASE"/>
    <property type="match status" value="1"/>
</dbReference>
<keyword evidence="7" id="KW-1133">Transmembrane helix</keyword>
<protein>
    <submittedName>
        <fullName evidence="8">Acetyltransferase</fullName>
    </submittedName>
</protein>
<keyword evidence="3" id="KW-0997">Cell inner membrane</keyword>
<evidence type="ECO:0000256" key="6">
    <source>
        <dbReference type="ARBA" id="ARBA00023315"/>
    </source>
</evidence>
<feature type="transmembrane region" description="Helical" evidence="7">
    <location>
        <begin position="15"/>
        <end position="43"/>
    </location>
</feature>
<dbReference type="RefSeq" id="WP_172344016.1">
    <property type="nucleotide sequence ID" value="NZ_CATJFF010000058.1"/>
</dbReference>
<evidence type="ECO:0000256" key="5">
    <source>
        <dbReference type="ARBA" id="ARBA00023136"/>
    </source>
</evidence>
<dbReference type="EMBL" id="JABKKJ010000003">
    <property type="protein sequence ID" value="NPE24520.1"/>
    <property type="molecule type" value="Genomic_DNA"/>
</dbReference>
<keyword evidence="5 7" id="KW-0472">Membrane</keyword>